<name>A0A2B7Z9Q9_9EURO</name>
<organism evidence="1 2">
    <name type="scientific">[Emmonsia] crescens</name>
    <dbReference type="NCBI Taxonomy" id="73230"/>
    <lineage>
        <taxon>Eukaryota</taxon>
        <taxon>Fungi</taxon>
        <taxon>Dikarya</taxon>
        <taxon>Ascomycota</taxon>
        <taxon>Pezizomycotina</taxon>
        <taxon>Eurotiomycetes</taxon>
        <taxon>Eurotiomycetidae</taxon>
        <taxon>Onygenales</taxon>
        <taxon>Ajellomycetaceae</taxon>
        <taxon>Emergomyces</taxon>
    </lineage>
</organism>
<accession>A0A2B7Z9Q9</accession>
<dbReference type="VEuPathDB" id="FungiDB:EMCG_00676"/>
<dbReference type="AlphaFoldDB" id="A0A2B7Z9Q9"/>
<keyword evidence="2" id="KW-1185">Reference proteome</keyword>
<dbReference type="EMBL" id="PDND01000231">
    <property type="protein sequence ID" value="PGH29557.1"/>
    <property type="molecule type" value="Genomic_DNA"/>
</dbReference>
<proteinExistence type="predicted"/>
<gene>
    <name evidence="1" type="ORF">GX50_07699</name>
</gene>
<dbReference type="Proteomes" id="UP000226031">
    <property type="component" value="Unassembled WGS sequence"/>
</dbReference>
<comment type="caution">
    <text evidence="1">The sequence shown here is derived from an EMBL/GenBank/DDBJ whole genome shotgun (WGS) entry which is preliminary data.</text>
</comment>
<reference evidence="1 2" key="1">
    <citation type="submission" date="2017-10" db="EMBL/GenBank/DDBJ databases">
        <title>Comparative genomics in systemic dimorphic fungi from Ajellomycetaceae.</title>
        <authorList>
            <person name="Munoz J.F."/>
            <person name="Mcewen J.G."/>
            <person name="Clay O.K."/>
            <person name="Cuomo C.A."/>
        </authorList>
    </citation>
    <scope>NUCLEOTIDE SEQUENCE [LARGE SCALE GENOMIC DNA]</scope>
    <source>
        <strain evidence="1 2">UAMH4076</strain>
    </source>
</reference>
<evidence type="ECO:0000313" key="2">
    <source>
        <dbReference type="Proteomes" id="UP000226031"/>
    </source>
</evidence>
<protein>
    <submittedName>
        <fullName evidence="1">Uncharacterized protein</fullName>
    </submittedName>
</protein>
<evidence type="ECO:0000313" key="1">
    <source>
        <dbReference type="EMBL" id="PGH29557.1"/>
    </source>
</evidence>
<sequence>MRRHMSLDVLIIAEHLFSHQTIRCISKPEVFTSHAEIDVDESIPFILNAIEHKLSACESHELHCYYGNRSPMFKWAANGQYAIGEVGKKDNIDEKNIYDVAGKFCSEMNEHT</sequence>